<reference evidence="13" key="1">
    <citation type="journal article" date="2019" name="G3 (Bethesda)">
        <title>Genome Assemblies of Two Rare Opportunistic Yeast Pathogens: Diutina rugosa (syn. Candida rugosa) and Trichomonascus ciferrii (syn. Candida ciferrii).</title>
        <authorList>
            <person name="Mixao V."/>
            <person name="Saus E."/>
            <person name="Hansen A.P."/>
            <person name="Lass-Florl C."/>
            <person name="Gabaldon T."/>
        </authorList>
    </citation>
    <scope>NUCLEOTIDE SEQUENCE</scope>
    <source>
        <strain evidence="13">CBS 4856</strain>
    </source>
</reference>
<comment type="subcellular location">
    <subcellularLocation>
        <location evidence="1">Endoplasmic reticulum membrane</location>
        <topology evidence="1">Multi-pass membrane protein</topology>
    </subcellularLocation>
</comment>
<sequence>METEDAKRHGLKPLKGIPCVQIVSQQEFGDDMYYTWFYEPVPMLTYVYAALALLAIFAIVCFPLWPMKMRVGVWYLSMGLVGLLCAFFVIAIIRLILFIITYFVASPGIWLFPNLFEDVGFVDSFIPFWNWHGTDNVPKANKPKKKKKKNTGLLPGETATGGAAAATAAGGANGAQAKQQAQQAVQSLLQQKMQQVALKVKQRKEEIMKTDKAPSNEKEEKELEKSLFTEEMASVKKELEDLKADLTKGQTTGAEQPGQQQQPVKRNVTLEDANEDAD</sequence>
<protein>
    <recommendedName>
        <fullName evidence="3">Translocation protein SEC62</fullName>
    </recommendedName>
</protein>
<evidence type="ECO:0000256" key="8">
    <source>
        <dbReference type="ARBA" id="ARBA00022989"/>
    </source>
</evidence>
<dbReference type="OrthoDB" id="200187at2759"/>
<keyword evidence="7" id="KW-0653">Protein transport</keyword>
<evidence type="ECO:0000256" key="2">
    <source>
        <dbReference type="ARBA" id="ARBA00010604"/>
    </source>
</evidence>
<comment type="caution">
    <text evidence="13">The sequence shown here is derived from an EMBL/GenBank/DDBJ whole genome shotgun (WGS) entry which is preliminary data.</text>
</comment>
<dbReference type="Proteomes" id="UP000761534">
    <property type="component" value="Unassembled WGS sequence"/>
</dbReference>
<evidence type="ECO:0000256" key="11">
    <source>
        <dbReference type="SAM" id="MobiDB-lite"/>
    </source>
</evidence>
<gene>
    <name evidence="13" type="ORF">TRICI_005507</name>
</gene>
<keyword evidence="14" id="KW-1185">Reference proteome</keyword>
<evidence type="ECO:0000256" key="12">
    <source>
        <dbReference type="SAM" id="Phobius"/>
    </source>
</evidence>
<dbReference type="GO" id="GO:0005789">
    <property type="term" value="C:endoplasmic reticulum membrane"/>
    <property type="evidence" value="ECO:0007669"/>
    <property type="project" value="UniProtKB-SubCell"/>
</dbReference>
<feature type="transmembrane region" description="Helical" evidence="12">
    <location>
        <begin position="46"/>
        <end position="65"/>
    </location>
</feature>
<evidence type="ECO:0000256" key="7">
    <source>
        <dbReference type="ARBA" id="ARBA00022927"/>
    </source>
</evidence>
<evidence type="ECO:0000256" key="5">
    <source>
        <dbReference type="ARBA" id="ARBA00022692"/>
    </source>
</evidence>
<dbReference type="InterPro" id="IPR011553">
    <property type="entry name" value="Sec62_asco"/>
</dbReference>
<dbReference type="InterPro" id="IPR004728">
    <property type="entry name" value="Sec62"/>
</dbReference>
<keyword evidence="8 12" id="KW-1133">Transmembrane helix</keyword>
<accession>A0A642UUC8</accession>
<evidence type="ECO:0000256" key="4">
    <source>
        <dbReference type="ARBA" id="ARBA00022448"/>
    </source>
</evidence>
<dbReference type="PANTHER" id="PTHR12443">
    <property type="entry name" value="TRANSLOCATION PROTEIN SEC62"/>
    <property type="match status" value="1"/>
</dbReference>
<proteinExistence type="inferred from homology"/>
<evidence type="ECO:0000256" key="1">
    <source>
        <dbReference type="ARBA" id="ARBA00004477"/>
    </source>
</evidence>
<feature type="compositionally biased region" description="Basic residues" evidence="11">
    <location>
        <begin position="141"/>
        <end position="150"/>
    </location>
</feature>
<organism evidence="13 14">
    <name type="scientific">Trichomonascus ciferrii</name>
    <dbReference type="NCBI Taxonomy" id="44093"/>
    <lineage>
        <taxon>Eukaryota</taxon>
        <taxon>Fungi</taxon>
        <taxon>Dikarya</taxon>
        <taxon>Ascomycota</taxon>
        <taxon>Saccharomycotina</taxon>
        <taxon>Dipodascomycetes</taxon>
        <taxon>Dipodascales</taxon>
        <taxon>Trichomonascaceae</taxon>
        <taxon>Trichomonascus</taxon>
        <taxon>Trichomonascus ciferrii complex</taxon>
    </lineage>
</organism>
<evidence type="ECO:0000256" key="3">
    <source>
        <dbReference type="ARBA" id="ARBA00021257"/>
    </source>
</evidence>
<evidence type="ECO:0000313" key="14">
    <source>
        <dbReference type="Proteomes" id="UP000761534"/>
    </source>
</evidence>
<evidence type="ECO:0000313" key="13">
    <source>
        <dbReference type="EMBL" id="KAA8904457.1"/>
    </source>
</evidence>
<feature type="region of interest" description="Disordered" evidence="11">
    <location>
        <begin position="206"/>
        <end position="278"/>
    </location>
</feature>
<evidence type="ECO:0000256" key="10">
    <source>
        <dbReference type="ARBA" id="ARBA00023136"/>
    </source>
</evidence>
<dbReference type="NCBIfam" id="TIGR00869">
    <property type="entry name" value="sec62"/>
    <property type="match status" value="1"/>
</dbReference>
<dbReference type="EMBL" id="SWFS01000430">
    <property type="protein sequence ID" value="KAA8904457.1"/>
    <property type="molecule type" value="Genomic_DNA"/>
</dbReference>
<feature type="compositionally biased region" description="Polar residues" evidence="11">
    <location>
        <begin position="248"/>
        <end position="264"/>
    </location>
</feature>
<keyword evidence="6" id="KW-0256">Endoplasmic reticulum</keyword>
<feature type="compositionally biased region" description="Basic and acidic residues" evidence="11">
    <location>
        <begin position="206"/>
        <end position="246"/>
    </location>
</feature>
<keyword evidence="9" id="KW-0811">Translocation</keyword>
<keyword evidence="5 12" id="KW-0812">Transmembrane</keyword>
<feature type="region of interest" description="Disordered" evidence="11">
    <location>
        <begin position="139"/>
        <end position="158"/>
    </location>
</feature>
<comment type="similarity">
    <text evidence="2">Belongs to the SEC62 family.</text>
</comment>
<evidence type="ECO:0000256" key="6">
    <source>
        <dbReference type="ARBA" id="ARBA00022824"/>
    </source>
</evidence>
<dbReference type="VEuPathDB" id="FungiDB:TRICI_005507"/>
<dbReference type="Pfam" id="PF03839">
    <property type="entry name" value="Sec62"/>
    <property type="match status" value="1"/>
</dbReference>
<dbReference type="PANTHER" id="PTHR12443:SF9">
    <property type="entry name" value="TRANSLOCATION PROTEIN SEC62"/>
    <property type="match status" value="1"/>
</dbReference>
<feature type="transmembrane region" description="Helical" evidence="12">
    <location>
        <begin position="72"/>
        <end position="105"/>
    </location>
</feature>
<dbReference type="AlphaFoldDB" id="A0A642UUC8"/>
<dbReference type="GO" id="GO:0031204">
    <property type="term" value="P:post-translational protein targeting to membrane, translocation"/>
    <property type="evidence" value="ECO:0007669"/>
    <property type="project" value="TreeGrafter"/>
</dbReference>
<keyword evidence="4" id="KW-0813">Transport</keyword>
<name>A0A642UUC8_9ASCO</name>
<evidence type="ECO:0000256" key="9">
    <source>
        <dbReference type="ARBA" id="ARBA00023010"/>
    </source>
</evidence>
<keyword evidence="10 12" id="KW-0472">Membrane</keyword>